<evidence type="ECO:0000313" key="2">
    <source>
        <dbReference type="EMBL" id="MBS3058330.1"/>
    </source>
</evidence>
<dbReference type="Proteomes" id="UP000590964">
    <property type="component" value="Unassembled WGS sequence"/>
</dbReference>
<organism evidence="1 3">
    <name type="scientific">Candidatus Iainarchaeum sp</name>
    <dbReference type="NCBI Taxonomy" id="3101447"/>
    <lineage>
        <taxon>Archaea</taxon>
        <taxon>Candidatus Iainarchaeota</taxon>
        <taxon>Candidatus Iainarchaeia</taxon>
        <taxon>Candidatus Iainarchaeales</taxon>
        <taxon>Candidatus Iainarchaeaceae</taxon>
        <taxon>Candidatus Iainarchaeum</taxon>
    </lineage>
</organism>
<comment type="caution">
    <text evidence="1">The sequence shown here is derived from an EMBL/GenBank/DDBJ whole genome shotgun (WGS) entry which is preliminary data.</text>
</comment>
<sequence length="115" mass="13434">MPAFKLWRDDEKQYTWQLLKEAPNILLPNGKIFLLSHSEEELENLKFWARHLGLKAGKVSGVRLSEAVARSDAAKEEARLHGRFNIPIDFYRLEITYGLKKAFPDKGQRKNWPRV</sequence>
<dbReference type="Proteomes" id="UP000680185">
    <property type="component" value="Unassembled WGS sequence"/>
</dbReference>
<name>A0A7J4JZJ1_9ARCH</name>
<evidence type="ECO:0000313" key="1">
    <source>
        <dbReference type="EMBL" id="HIH22079.1"/>
    </source>
</evidence>
<gene>
    <name evidence="1" type="ORF">HA222_05490</name>
    <name evidence="2" type="ORF">J4478_02925</name>
</gene>
<evidence type="ECO:0000313" key="3">
    <source>
        <dbReference type="Proteomes" id="UP000590964"/>
    </source>
</evidence>
<protein>
    <submittedName>
        <fullName evidence="1">Uncharacterized protein</fullName>
    </submittedName>
</protein>
<dbReference type="AlphaFoldDB" id="A0A7J4JZJ1"/>
<dbReference type="EMBL" id="JAGVWB010000019">
    <property type="protein sequence ID" value="MBS3058330.1"/>
    <property type="molecule type" value="Genomic_DNA"/>
</dbReference>
<reference evidence="2" key="3">
    <citation type="submission" date="2021-05" db="EMBL/GenBank/DDBJ databases">
        <title>Protein family content uncovers lineage relationships and bacterial pathway maintenance mechanisms in DPANN archaea.</title>
        <authorList>
            <person name="Castelle C.J."/>
            <person name="Meheust R."/>
            <person name="Jaffe A.L."/>
            <person name="Seitz K."/>
            <person name="Gong X."/>
            <person name="Baker B.J."/>
            <person name="Banfield J.F."/>
        </authorList>
    </citation>
    <scope>NUCLEOTIDE SEQUENCE</scope>
    <source>
        <strain evidence="2">RIFCSPLOWO2_01_FULL_43_13</strain>
    </source>
</reference>
<dbReference type="EMBL" id="DUFW01000099">
    <property type="protein sequence ID" value="HIH22079.1"/>
    <property type="molecule type" value="Genomic_DNA"/>
</dbReference>
<reference evidence="3" key="1">
    <citation type="journal article" date="2020" name="bioRxiv">
        <title>A rank-normalized archaeal taxonomy based on genome phylogeny resolves widespread incomplete and uneven classifications.</title>
        <authorList>
            <person name="Rinke C."/>
            <person name="Chuvochina M."/>
            <person name="Mussig A.J."/>
            <person name="Chaumeil P.-A."/>
            <person name="Waite D.W."/>
            <person name="Whitman W.B."/>
            <person name="Parks D.H."/>
            <person name="Hugenholtz P."/>
        </authorList>
    </citation>
    <scope>NUCLEOTIDE SEQUENCE [LARGE SCALE GENOMIC DNA]</scope>
</reference>
<reference evidence="2" key="2">
    <citation type="submission" date="2021-03" db="EMBL/GenBank/DDBJ databases">
        <authorList>
            <person name="Jaffe A."/>
        </authorList>
    </citation>
    <scope>NUCLEOTIDE SEQUENCE</scope>
    <source>
        <strain evidence="2">RIFCSPLOWO2_01_FULL_43_13</strain>
    </source>
</reference>
<proteinExistence type="predicted"/>
<accession>A0A7J4JZJ1</accession>